<protein>
    <submittedName>
        <fullName evidence="1">Uncharacterized protein</fullName>
    </submittedName>
</protein>
<proteinExistence type="predicted"/>
<accession>A0A7Y9S0C4</accession>
<dbReference type="Proteomes" id="UP000540656">
    <property type="component" value="Unassembled WGS sequence"/>
</dbReference>
<keyword evidence="2" id="KW-1185">Reference proteome</keyword>
<comment type="caution">
    <text evidence="1">The sequence shown here is derived from an EMBL/GenBank/DDBJ whole genome shotgun (WGS) entry which is preliminary data.</text>
</comment>
<sequence length="318" mass="33474">MTTSLAGRVESLKLAQALGVHPDELAFLSDHDPEAIRQVRTALGEALFRRHESRFRRVGKLATSVPAPLAAKIAQLALGPMLAARVAACMDPKVAVKLAGSLTPDYLVEVSIALDPVRAEPILDGLPEALVVDVGRRLLERGEHLTLGRFISVITPEIALQVVDAAAGPDLLAVALYADDSAALDVLVARIDEQLLVDSIRAAHETGAYADAITLVSQVSEGSRSRLVPLIVALDEAGRDGFALSLHEHDAWGTVLPALSTLDDDALAAIANTPATLTPGVLDRAVTTAHEMGLDELSDRLPGVLDQAHRTVLSTPGA</sequence>
<reference evidence="1 2" key="1">
    <citation type="submission" date="2020-07" db="EMBL/GenBank/DDBJ databases">
        <title>Sequencing the genomes of 1000 actinobacteria strains.</title>
        <authorList>
            <person name="Klenk H.-P."/>
        </authorList>
    </citation>
    <scope>NUCLEOTIDE SEQUENCE [LARGE SCALE GENOMIC DNA]</scope>
    <source>
        <strain evidence="1 2">DSM 23819</strain>
    </source>
</reference>
<gene>
    <name evidence="1" type="ORF">BJ980_000741</name>
</gene>
<dbReference type="AlphaFoldDB" id="A0A7Y9S0C4"/>
<evidence type="ECO:0000313" key="1">
    <source>
        <dbReference type="EMBL" id="NYG57818.1"/>
    </source>
</evidence>
<organism evidence="1 2">
    <name type="scientific">Nocardioides daedukensis</name>
    <dbReference type="NCBI Taxonomy" id="634462"/>
    <lineage>
        <taxon>Bacteria</taxon>
        <taxon>Bacillati</taxon>
        <taxon>Actinomycetota</taxon>
        <taxon>Actinomycetes</taxon>
        <taxon>Propionibacteriales</taxon>
        <taxon>Nocardioidaceae</taxon>
        <taxon>Nocardioides</taxon>
    </lineage>
</organism>
<dbReference type="RefSeq" id="WP_179501045.1">
    <property type="nucleotide sequence ID" value="NZ_JACCAA010000001.1"/>
</dbReference>
<name>A0A7Y9S0C4_9ACTN</name>
<evidence type="ECO:0000313" key="2">
    <source>
        <dbReference type="Proteomes" id="UP000540656"/>
    </source>
</evidence>
<dbReference type="EMBL" id="JACCAA010000001">
    <property type="protein sequence ID" value="NYG57818.1"/>
    <property type="molecule type" value="Genomic_DNA"/>
</dbReference>